<dbReference type="GO" id="GO:0031491">
    <property type="term" value="F:nucleosome binding"/>
    <property type="evidence" value="ECO:0007669"/>
    <property type="project" value="TreeGrafter"/>
</dbReference>
<dbReference type="EMBL" id="OC000908">
    <property type="protein sequence ID" value="CAD7258630.1"/>
    <property type="molecule type" value="Genomic_DNA"/>
</dbReference>
<dbReference type="Gene3D" id="3.40.50.720">
    <property type="entry name" value="NAD(P)-binding Rossmann-like Domain"/>
    <property type="match status" value="1"/>
</dbReference>
<dbReference type="InterPro" id="IPR006115">
    <property type="entry name" value="6PGDH_NADP-bd"/>
</dbReference>
<dbReference type="GO" id="GO:0050661">
    <property type="term" value="F:NADP binding"/>
    <property type="evidence" value="ECO:0007669"/>
    <property type="project" value="InterPro"/>
</dbReference>
<sequence length="253" mass="27706">MSTAIPGEVWRKHLPNMSSIWALSKKLETKETLLDEYAGGHLHILEETIQNLKDQLRASPMKLLRRLSQESVLSGSICQHAAKKKENPNKIVKRTLSDKSNGVPPAKMVRSNSVNNDEIQKTSLASTSFCTISPRKPTTSNLLDRPANIQRPVTPHLDLKKVTETLKNKNICPSTMTFGFLGLGIMGSGIVKNLLHSGHTVIVWNRNPDKVEVMGGGGKRVLDDAVHSASMALSFFFPPLPLGVSHGESCNGK</sequence>
<evidence type="ECO:0000313" key="2">
    <source>
        <dbReference type="EMBL" id="CAD7258630.1"/>
    </source>
</evidence>
<accession>A0A7R9AQF9</accession>
<dbReference type="GO" id="GO:0000785">
    <property type="term" value="C:chromatin"/>
    <property type="evidence" value="ECO:0007669"/>
    <property type="project" value="TreeGrafter"/>
</dbReference>
<dbReference type="InterPro" id="IPR036291">
    <property type="entry name" value="NAD(P)-bd_dom_sf"/>
</dbReference>
<reference evidence="2" key="1">
    <citation type="submission" date="2020-11" db="EMBL/GenBank/DDBJ databases">
        <authorList>
            <person name="Tran Van P."/>
        </authorList>
    </citation>
    <scope>NUCLEOTIDE SEQUENCE</scope>
</reference>
<feature type="domain" description="6-phosphogluconate dehydrogenase NADP-binding" evidence="1">
    <location>
        <begin position="178"/>
        <end position="218"/>
    </location>
</feature>
<dbReference type="PANTHER" id="PTHR43580:SF2">
    <property type="entry name" value="CYTOKINE-LIKE NUCLEAR FACTOR N-PAC"/>
    <property type="match status" value="1"/>
</dbReference>
<dbReference type="InterPro" id="IPR051265">
    <property type="entry name" value="HIBADH-related_NP60_sf"/>
</dbReference>
<dbReference type="Pfam" id="PF03446">
    <property type="entry name" value="NAD_binding_2"/>
    <property type="match status" value="1"/>
</dbReference>
<evidence type="ECO:0000259" key="1">
    <source>
        <dbReference type="Pfam" id="PF03446"/>
    </source>
</evidence>
<dbReference type="GO" id="GO:0140673">
    <property type="term" value="P:transcription elongation-coupled chromatin remodeling"/>
    <property type="evidence" value="ECO:0007669"/>
    <property type="project" value="TreeGrafter"/>
</dbReference>
<dbReference type="PANTHER" id="PTHR43580">
    <property type="entry name" value="OXIDOREDUCTASE GLYR1-RELATED"/>
    <property type="match status" value="1"/>
</dbReference>
<gene>
    <name evidence="2" type="ORF">TSIB3V08_LOCUS2855</name>
</gene>
<proteinExistence type="predicted"/>
<dbReference type="SUPFAM" id="SSF51735">
    <property type="entry name" value="NAD(P)-binding Rossmann-fold domains"/>
    <property type="match status" value="1"/>
</dbReference>
<dbReference type="GO" id="GO:0003677">
    <property type="term" value="F:DNA binding"/>
    <property type="evidence" value="ECO:0007669"/>
    <property type="project" value="TreeGrafter"/>
</dbReference>
<dbReference type="AlphaFoldDB" id="A0A7R9AQF9"/>
<organism evidence="2">
    <name type="scientific">Timema shepardi</name>
    <name type="common">Walking stick</name>
    <dbReference type="NCBI Taxonomy" id="629360"/>
    <lineage>
        <taxon>Eukaryota</taxon>
        <taxon>Metazoa</taxon>
        <taxon>Ecdysozoa</taxon>
        <taxon>Arthropoda</taxon>
        <taxon>Hexapoda</taxon>
        <taxon>Insecta</taxon>
        <taxon>Pterygota</taxon>
        <taxon>Neoptera</taxon>
        <taxon>Polyneoptera</taxon>
        <taxon>Phasmatodea</taxon>
        <taxon>Timematodea</taxon>
        <taxon>Timematoidea</taxon>
        <taxon>Timematidae</taxon>
        <taxon>Timema</taxon>
    </lineage>
</organism>
<protein>
    <recommendedName>
        <fullName evidence="1">6-phosphogluconate dehydrogenase NADP-binding domain-containing protein</fullName>
    </recommendedName>
</protein>
<name>A0A7R9AQF9_TIMSH</name>